<evidence type="ECO:0000256" key="4">
    <source>
        <dbReference type="ARBA" id="ARBA00022840"/>
    </source>
</evidence>
<feature type="domain" description="ABC transporter" evidence="5">
    <location>
        <begin position="3"/>
        <end position="231"/>
    </location>
</feature>
<evidence type="ECO:0000313" key="7">
    <source>
        <dbReference type="Proteomes" id="UP000036923"/>
    </source>
</evidence>
<dbReference type="PROSITE" id="PS50893">
    <property type="entry name" value="ABC_TRANSPORTER_2"/>
    <property type="match status" value="1"/>
</dbReference>
<dbReference type="GO" id="GO:0016887">
    <property type="term" value="F:ATP hydrolysis activity"/>
    <property type="evidence" value="ECO:0007669"/>
    <property type="project" value="InterPro"/>
</dbReference>
<keyword evidence="4" id="KW-0067">ATP-binding</keyword>
<dbReference type="Pfam" id="PF00005">
    <property type="entry name" value="ABC_tran"/>
    <property type="match status" value="1"/>
</dbReference>
<dbReference type="OrthoDB" id="9775135at2"/>
<dbReference type="Proteomes" id="UP000036923">
    <property type="component" value="Unassembled WGS sequence"/>
</dbReference>
<comment type="caution">
    <text evidence="6">The sequence shown here is derived from an EMBL/GenBank/DDBJ whole genome shotgun (WGS) entry which is preliminary data.</text>
</comment>
<dbReference type="GO" id="GO:0005524">
    <property type="term" value="F:ATP binding"/>
    <property type="evidence" value="ECO:0007669"/>
    <property type="project" value="UniProtKB-KW"/>
</dbReference>
<accession>A0A0L6JU08</accession>
<keyword evidence="3" id="KW-0547">Nucleotide-binding</keyword>
<comment type="similarity">
    <text evidence="1">Belongs to the ABC transporter superfamily.</text>
</comment>
<dbReference type="InterPro" id="IPR027417">
    <property type="entry name" value="P-loop_NTPase"/>
</dbReference>
<evidence type="ECO:0000256" key="2">
    <source>
        <dbReference type="ARBA" id="ARBA00022448"/>
    </source>
</evidence>
<dbReference type="PROSITE" id="PS00211">
    <property type="entry name" value="ABC_TRANSPORTER_1"/>
    <property type="match status" value="1"/>
</dbReference>
<dbReference type="Gene3D" id="3.40.50.300">
    <property type="entry name" value="P-loop containing nucleotide triphosphate hydrolases"/>
    <property type="match status" value="1"/>
</dbReference>
<dbReference type="EMBL" id="LGTC01000001">
    <property type="protein sequence ID" value="KNY28912.1"/>
    <property type="molecule type" value="Genomic_DNA"/>
</dbReference>
<evidence type="ECO:0000313" key="6">
    <source>
        <dbReference type="EMBL" id="KNY28912.1"/>
    </source>
</evidence>
<keyword evidence="7" id="KW-1185">Reference proteome</keyword>
<dbReference type="SUPFAM" id="SSF52540">
    <property type="entry name" value="P-loop containing nucleoside triphosphate hydrolases"/>
    <property type="match status" value="1"/>
</dbReference>
<dbReference type="SMART" id="SM00382">
    <property type="entry name" value="AAA"/>
    <property type="match status" value="1"/>
</dbReference>
<proteinExistence type="inferred from homology"/>
<keyword evidence="6" id="KW-0378">Hydrolase</keyword>
<reference evidence="7" key="1">
    <citation type="submission" date="2015-07" db="EMBL/GenBank/DDBJ databases">
        <title>Near-Complete Genome Sequence of the Cellulolytic Bacterium Bacteroides (Pseudobacteroides) cellulosolvens ATCC 35603.</title>
        <authorList>
            <person name="Dassa B."/>
            <person name="Utturkar S.M."/>
            <person name="Klingeman D.M."/>
            <person name="Hurt R.A."/>
            <person name="Keller M."/>
            <person name="Xu J."/>
            <person name="Reddy Y.H.K."/>
            <person name="Borovok I."/>
            <person name="Grinberg I.R."/>
            <person name="Lamed R."/>
            <person name="Zhivin O."/>
            <person name="Bayer E.A."/>
            <person name="Brown S.D."/>
        </authorList>
    </citation>
    <scope>NUCLEOTIDE SEQUENCE [LARGE SCALE GENOMIC DNA]</scope>
    <source>
        <strain evidence="7">DSM 2933</strain>
    </source>
</reference>
<dbReference type="eggNOG" id="COG1131">
    <property type="taxonomic scope" value="Bacteria"/>
</dbReference>
<name>A0A0L6JU08_9FIRM</name>
<organism evidence="6 7">
    <name type="scientific">Pseudobacteroides cellulosolvens ATCC 35603 = DSM 2933</name>
    <dbReference type="NCBI Taxonomy" id="398512"/>
    <lineage>
        <taxon>Bacteria</taxon>
        <taxon>Bacillati</taxon>
        <taxon>Bacillota</taxon>
        <taxon>Clostridia</taxon>
        <taxon>Eubacteriales</taxon>
        <taxon>Oscillospiraceae</taxon>
        <taxon>Pseudobacteroides</taxon>
    </lineage>
</organism>
<dbReference type="InterPro" id="IPR003593">
    <property type="entry name" value="AAA+_ATPase"/>
</dbReference>
<gene>
    <name evidence="6" type="ORF">Bccel_4186</name>
</gene>
<dbReference type="InterPro" id="IPR017871">
    <property type="entry name" value="ABC_transporter-like_CS"/>
</dbReference>
<dbReference type="PANTHER" id="PTHR43335">
    <property type="entry name" value="ABC TRANSPORTER, ATP-BINDING PROTEIN"/>
    <property type="match status" value="1"/>
</dbReference>
<dbReference type="STRING" id="398512.Bccel_4186"/>
<dbReference type="CDD" id="cd03264">
    <property type="entry name" value="ABC_drug_resistance_like"/>
    <property type="match status" value="1"/>
</dbReference>
<dbReference type="InterPro" id="IPR003439">
    <property type="entry name" value="ABC_transporter-like_ATP-bd"/>
</dbReference>
<sequence length="288" mass="31639">MGIVINNLCKNYGKKVALDGVNLQINNGMFGLLGPNGAGKTTLMRILTTLIAPTSGVIDINGVPIGNRKSIREITGYLPQEFSVYPNFSVYEALDYLAVLSGINDNKMRKTIINERLERVNLDRFRKVKVKALSGGMKRRLGIAQALLANPKVLIVDEPTAGLDPEERIRFRNMLGSLAAERIVILSTHIVEDIESTCEHIAILDNGKIAYSGSVGKLLEMAGDFVWGGLVEFDKMESLKESFTLLSSVRESDSIRVRILSGIKPFETAENVLPSIEDGYMKIIKGVV</sequence>
<evidence type="ECO:0000259" key="5">
    <source>
        <dbReference type="PROSITE" id="PS50893"/>
    </source>
</evidence>
<evidence type="ECO:0000256" key="3">
    <source>
        <dbReference type="ARBA" id="ARBA00022741"/>
    </source>
</evidence>
<protein>
    <submittedName>
        <fullName evidence="6">Sulfate-transporting ATPase</fullName>
        <ecNumber evidence="6">3.6.3.25</ecNumber>
    </submittedName>
</protein>
<dbReference type="EC" id="3.6.3.25" evidence="6"/>
<dbReference type="PATRIC" id="fig|398512.5.peg.4383"/>
<dbReference type="RefSeq" id="WP_036937535.1">
    <property type="nucleotide sequence ID" value="NZ_JQKC01000005.1"/>
</dbReference>
<keyword evidence="2" id="KW-0813">Transport</keyword>
<dbReference type="PANTHER" id="PTHR43335:SF2">
    <property type="entry name" value="ABC TRANSPORTER, ATP-BINDING PROTEIN"/>
    <property type="match status" value="1"/>
</dbReference>
<dbReference type="AlphaFoldDB" id="A0A0L6JU08"/>
<evidence type="ECO:0000256" key="1">
    <source>
        <dbReference type="ARBA" id="ARBA00005417"/>
    </source>
</evidence>